<comment type="caution">
    <text evidence="1">The sequence shown here is derived from an EMBL/GenBank/DDBJ whole genome shotgun (WGS) entry which is preliminary data.</text>
</comment>
<sequence length="67" mass="7466">MSGESAEAAMARLRAEFGGRWAIAYSGQGRWWAFRGPMTSETFNRVSDVQAGTAEELADRLREIEAR</sequence>
<dbReference type="Proteomes" id="UP000614047">
    <property type="component" value="Unassembled WGS sequence"/>
</dbReference>
<organism evidence="1 2">
    <name type="scientific">Actinomadura viridis</name>
    <dbReference type="NCBI Taxonomy" id="58110"/>
    <lineage>
        <taxon>Bacteria</taxon>
        <taxon>Bacillati</taxon>
        <taxon>Actinomycetota</taxon>
        <taxon>Actinomycetes</taxon>
        <taxon>Streptosporangiales</taxon>
        <taxon>Thermomonosporaceae</taxon>
        <taxon>Actinomadura</taxon>
    </lineage>
</organism>
<protein>
    <submittedName>
        <fullName evidence="1">Uncharacterized protein</fullName>
    </submittedName>
</protein>
<name>A0A931GQC9_9ACTN</name>
<accession>A0A931GQC9</accession>
<reference evidence="1" key="1">
    <citation type="submission" date="2020-11" db="EMBL/GenBank/DDBJ databases">
        <title>Sequencing the genomes of 1000 actinobacteria strains.</title>
        <authorList>
            <person name="Klenk H.-P."/>
        </authorList>
    </citation>
    <scope>NUCLEOTIDE SEQUENCE</scope>
    <source>
        <strain evidence="1">DSM 43175</strain>
    </source>
</reference>
<evidence type="ECO:0000313" key="2">
    <source>
        <dbReference type="Proteomes" id="UP000614047"/>
    </source>
</evidence>
<proteinExistence type="predicted"/>
<dbReference type="RefSeq" id="WP_197011111.1">
    <property type="nucleotide sequence ID" value="NZ_BAABES010000020.1"/>
</dbReference>
<keyword evidence="2" id="KW-1185">Reference proteome</keyword>
<dbReference type="EMBL" id="JADOUA010000001">
    <property type="protein sequence ID" value="MBG6088384.1"/>
    <property type="molecule type" value="Genomic_DNA"/>
</dbReference>
<gene>
    <name evidence="1" type="ORF">IW256_002497</name>
</gene>
<dbReference type="AlphaFoldDB" id="A0A931GQC9"/>
<evidence type="ECO:0000313" key="1">
    <source>
        <dbReference type="EMBL" id="MBG6088384.1"/>
    </source>
</evidence>